<evidence type="ECO:0008006" key="2">
    <source>
        <dbReference type="Google" id="ProtNLM"/>
    </source>
</evidence>
<comment type="caution">
    <text evidence="1">The sequence shown here is derived from an EMBL/GenBank/DDBJ whole genome shotgun (WGS) entry which is preliminary data.</text>
</comment>
<accession>A0A5J4REL6</accession>
<dbReference type="EMBL" id="SNRY01001287">
    <property type="protein sequence ID" value="KAA6332088.1"/>
    <property type="molecule type" value="Genomic_DNA"/>
</dbReference>
<gene>
    <name evidence="1" type="ORF">EZS27_019367</name>
</gene>
<sequence>MEKLISIHIKSDFGVFKKPDTNTPMYFTFNMLHKPALLGILGAIIGENGFQKYGEMPDYYKKLKDIKVAIAPLEENNKLFHHNGNFVKTIITYNNTTGLANEDGNLIVREQTLVFPAFKCWLLLDLDKNIEVKLYTYLKESYAEYLPYMGKNEFSIWWDSFTEYDFEGFSPIDNFYIMSLFIKKETLKDGKNNSCFQPSVFSGIENKFSYFERLPIAYEEDPLFQYKYEDFVFTNWELKQIYTLPKSYLLYKLSNNEVIQMF</sequence>
<reference evidence="1" key="1">
    <citation type="submission" date="2019-03" db="EMBL/GenBank/DDBJ databases">
        <title>Single cell metagenomics reveals metabolic interactions within the superorganism composed of flagellate Streblomastix strix and complex community of Bacteroidetes bacteria on its surface.</title>
        <authorList>
            <person name="Treitli S.C."/>
            <person name="Kolisko M."/>
            <person name="Husnik F."/>
            <person name="Keeling P."/>
            <person name="Hampl V."/>
        </authorList>
    </citation>
    <scope>NUCLEOTIDE SEQUENCE</scope>
    <source>
        <strain evidence="1">STM</strain>
    </source>
</reference>
<dbReference type="AlphaFoldDB" id="A0A5J4REL6"/>
<protein>
    <recommendedName>
        <fullName evidence="2">CRISPR-associated protein Cas5</fullName>
    </recommendedName>
</protein>
<name>A0A5J4REL6_9ZZZZ</name>
<proteinExistence type="predicted"/>
<evidence type="ECO:0000313" key="1">
    <source>
        <dbReference type="EMBL" id="KAA6332088.1"/>
    </source>
</evidence>
<organism evidence="1">
    <name type="scientific">termite gut metagenome</name>
    <dbReference type="NCBI Taxonomy" id="433724"/>
    <lineage>
        <taxon>unclassified sequences</taxon>
        <taxon>metagenomes</taxon>
        <taxon>organismal metagenomes</taxon>
    </lineage>
</organism>